<evidence type="ECO:0008006" key="4">
    <source>
        <dbReference type="Google" id="ProtNLM"/>
    </source>
</evidence>
<dbReference type="AlphaFoldDB" id="A0A518K4C6"/>
<evidence type="ECO:0000256" key="1">
    <source>
        <dbReference type="SAM" id="SignalP"/>
    </source>
</evidence>
<dbReference type="RefSeq" id="WP_145108238.1">
    <property type="nucleotide sequence ID" value="NZ_CP036349.1"/>
</dbReference>
<proteinExistence type="predicted"/>
<evidence type="ECO:0000313" key="2">
    <source>
        <dbReference type="EMBL" id="QDV72637.1"/>
    </source>
</evidence>
<evidence type="ECO:0000313" key="3">
    <source>
        <dbReference type="Proteomes" id="UP000316426"/>
    </source>
</evidence>
<sequence length="518" mass="56934" precursor="true">MLRTLIWMTIAVSAATSSADELPQIQDTPKTIDPARILSELLTKPVSGDFTESSLRELVEWLRDRNGLSVLVHERALNDAGVSLAEPLSDRIDNQPLYLLLNRLQQIEVAWYMEKGMLHLTSEEEVLTRIVTQAYNVSDLIDSGIDVDSLIDTIVSTIAADTWAENGGGEGEIRAIGDVLFVSQNDRVLSQVAALLEALRSHGRQTMVGEPSLHEKIREQLSKSVSIDFNDTPLLDAVAELAAKSEIDIRLDRPALADIRLRDREPVTLTLSDRPVGTVLQAMLRELELDWVIDSGVLQVTSMEREEAQLKVAVYDVRDLCRDRNEAEALIEAITAQTDSASWAENGGGEADIRSASPGTLVVSQREQTHVELLALLEAYREALRSSKPRVAPDDGDELTTVYYRTYTGVASDLVKLIPEMVAPDTWGGEGDAETWIVMATSEPRIIQTNEKAVSHEVKQSTLIVRNKRRVQGEIAKFIRRVESGDQYNTMETPKSGGLGGGGGGFGGGFFSVPFTVE</sequence>
<feature type="chain" id="PRO_5022015199" description="Bacterial type II/III secretion system short domain protein" evidence="1">
    <location>
        <begin position="20"/>
        <end position="518"/>
    </location>
</feature>
<gene>
    <name evidence="2" type="ORF">Spa11_08180</name>
</gene>
<dbReference type="Proteomes" id="UP000316426">
    <property type="component" value="Chromosome"/>
</dbReference>
<accession>A0A518K4C6</accession>
<organism evidence="2 3">
    <name type="scientific">Botrimarina mediterranea</name>
    <dbReference type="NCBI Taxonomy" id="2528022"/>
    <lineage>
        <taxon>Bacteria</taxon>
        <taxon>Pseudomonadati</taxon>
        <taxon>Planctomycetota</taxon>
        <taxon>Planctomycetia</taxon>
        <taxon>Pirellulales</taxon>
        <taxon>Lacipirellulaceae</taxon>
        <taxon>Botrimarina</taxon>
    </lineage>
</organism>
<keyword evidence="3" id="KW-1185">Reference proteome</keyword>
<dbReference type="EMBL" id="CP036349">
    <property type="protein sequence ID" value="QDV72637.1"/>
    <property type="molecule type" value="Genomic_DNA"/>
</dbReference>
<feature type="signal peptide" evidence="1">
    <location>
        <begin position="1"/>
        <end position="19"/>
    </location>
</feature>
<protein>
    <recommendedName>
        <fullName evidence="4">Bacterial type II/III secretion system short domain protein</fullName>
    </recommendedName>
</protein>
<keyword evidence="1" id="KW-0732">Signal</keyword>
<dbReference type="KEGG" id="bmei:Spa11_08180"/>
<reference evidence="2 3" key="1">
    <citation type="submission" date="2019-02" db="EMBL/GenBank/DDBJ databases">
        <title>Deep-cultivation of Planctomycetes and their phenomic and genomic characterization uncovers novel biology.</title>
        <authorList>
            <person name="Wiegand S."/>
            <person name="Jogler M."/>
            <person name="Boedeker C."/>
            <person name="Pinto D."/>
            <person name="Vollmers J."/>
            <person name="Rivas-Marin E."/>
            <person name="Kohn T."/>
            <person name="Peeters S.H."/>
            <person name="Heuer A."/>
            <person name="Rast P."/>
            <person name="Oberbeckmann S."/>
            <person name="Bunk B."/>
            <person name="Jeske O."/>
            <person name="Meyerdierks A."/>
            <person name="Storesund J.E."/>
            <person name="Kallscheuer N."/>
            <person name="Luecker S."/>
            <person name="Lage O.M."/>
            <person name="Pohl T."/>
            <person name="Merkel B.J."/>
            <person name="Hornburger P."/>
            <person name="Mueller R.-W."/>
            <person name="Bruemmer F."/>
            <person name="Labrenz M."/>
            <person name="Spormann A.M."/>
            <person name="Op den Camp H."/>
            <person name="Overmann J."/>
            <person name="Amann R."/>
            <person name="Jetten M.S.M."/>
            <person name="Mascher T."/>
            <person name="Medema M.H."/>
            <person name="Devos D.P."/>
            <person name="Kaster A.-K."/>
            <person name="Ovreas L."/>
            <person name="Rohde M."/>
            <person name="Galperin M.Y."/>
            <person name="Jogler C."/>
        </authorList>
    </citation>
    <scope>NUCLEOTIDE SEQUENCE [LARGE SCALE GENOMIC DNA]</scope>
    <source>
        <strain evidence="2 3">Spa11</strain>
    </source>
</reference>
<name>A0A518K4C6_9BACT</name>